<dbReference type="RefSeq" id="WP_015231167.1">
    <property type="nucleotide sequence ID" value="NC_019789.1"/>
</dbReference>
<dbReference type="GO" id="GO:0046872">
    <property type="term" value="F:metal ion binding"/>
    <property type="evidence" value="ECO:0007669"/>
    <property type="project" value="UniProtKB-KW"/>
</dbReference>
<dbReference type="AlphaFoldDB" id="L0A872"/>
<accession>L0A872</accession>
<proteinExistence type="inferred from homology"/>
<dbReference type="Gene3D" id="3.90.180.10">
    <property type="entry name" value="Medium-chain alcohol dehydrogenases, catalytic domain"/>
    <property type="match status" value="1"/>
</dbReference>
<name>L0A872_DEIPD</name>
<dbReference type="Proteomes" id="UP000010467">
    <property type="component" value="Plasmid pDEIPE01"/>
</dbReference>
<dbReference type="PANTHER" id="PTHR43350">
    <property type="entry name" value="NAD-DEPENDENT ALCOHOL DEHYDROGENASE"/>
    <property type="match status" value="1"/>
</dbReference>
<dbReference type="PANTHER" id="PTHR43350:SF19">
    <property type="entry name" value="D-GULOSIDE 3-DEHYDROGENASE"/>
    <property type="match status" value="1"/>
</dbReference>
<protein>
    <submittedName>
        <fullName evidence="6">Theronine dehydrogenase-like Zn-dependent dehydrogenase</fullName>
    </submittedName>
</protein>
<dbReference type="Gene3D" id="3.40.50.720">
    <property type="entry name" value="NAD(P)-binding Rossmann-like Domain"/>
    <property type="match status" value="1"/>
</dbReference>
<keyword evidence="4" id="KW-0862">Zinc</keyword>
<dbReference type="KEGG" id="dpd:Deipe_3845"/>
<dbReference type="InterPro" id="IPR011032">
    <property type="entry name" value="GroES-like_sf"/>
</dbReference>
<evidence type="ECO:0000256" key="5">
    <source>
        <dbReference type="ARBA" id="ARBA00023002"/>
    </source>
</evidence>
<dbReference type="SUPFAM" id="SSF51735">
    <property type="entry name" value="NAD(P)-binding Rossmann-fold domains"/>
    <property type="match status" value="1"/>
</dbReference>
<reference evidence="7" key="1">
    <citation type="submission" date="2012-03" db="EMBL/GenBank/DDBJ databases">
        <title>Complete sequence of plasmid 1 of Deinococcus peraridilitoris DSM 19664.</title>
        <authorList>
            <person name="Lucas S."/>
            <person name="Copeland A."/>
            <person name="Lapidus A."/>
            <person name="Glavina del Rio T."/>
            <person name="Dalin E."/>
            <person name="Tice H."/>
            <person name="Bruce D."/>
            <person name="Goodwin L."/>
            <person name="Pitluck S."/>
            <person name="Peters L."/>
            <person name="Mikhailova N."/>
            <person name="Lu M."/>
            <person name="Kyrpides N."/>
            <person name="Mavromatis K."/>
            <person name="Ivanova N."/>
            <person name="Brettin T."/>
            <person name="Detter J.C."/>
            <person name="Han C."/>
            <person name="Larimer F."/>
            <person name="Land M."/>
            <person name="Hauser L."/>
            <person name="Markowitz V."/>
            <person name="Cheng J.-F."/>
            <person name="Hugenholtz P."/>
            <person name="Woyke T."/>
            <person name="Wu D."/>
            <person name="Pukall R."/>
            <person name="Steenblock K."/>
            <person name="Brambilla E."/>
            <person name="Klenk H.-P."/>
            <person name="Eisen J.A."/>
        </authorList>
    </citation>
    <scope>NUCLEOTIDE SEQUENCE [LARGE SCALE GENOMIC DNA]</scope>
    <source>
        <strain evidence="7">DSM 19664 / LMG 22246 / CIP 109416 / KR-200</strain>
        <plasmid evidence="7">Plasmid pDEIPE01</plasmid>
    </source>
</reference>
<evidence type="ECO:0000256" key="4">
    <source>
        <dbReference type="ARBA" id="ARBA00022833"/>
    </source>
</evidence>
<evidence type="ECO:0000313" key="7">
    <source>
        <dbReference type="Proteomes" id="UP000010467"/>
    </source>
</evidence>
<dbReference type="HOGENOM" id="CLU_026673_9_1_0"/>
<keyword evidence="6" id="KW-0614">Plasmid</keyword>
<keyword evidence="5" id="KW-0560">Oxidoreductase</keyword>
<organism evidence="6 7">
    <name type="scientific">Deinococcus peraridilitoris (strain DSM 19664 / LMG 22246 / CIP 109416 / KR-200)</name>
    <dbReference type="NCBI Taxonomy" id="937777"/>
    <lineage>
        <taxon>Bacteria</taxon>
        <taxon>Thermotogati</taxon>
        <taxon>Deinococcota</taxon>
        <taxon>Deinococci</taxon>
        <taxon>Deinococcales</taxon>
        <taxon>Deinococcaceae</taxon>
        <taxon>Deinococcus</taxon>
    </lineage>
</organism>
<evidence type="ECO:0000313" key="6">
    <source>
        <dbReference type="EMBL" id="AFZ69265.1"/>
    </source>
</evidence>
<evidence type="ECO:0000256" key="3">
    <source>
        <dbReference type="ARBA" id="ARBA00022723"/>
    </source>
</evidence>
<dbReference type="OrthoDB" id="9792162at2"/>
<comment type="similarity">
    <text evidence="2">Belongs to the zinc-containing alcohol dehydrogenase family.</text>
</comment>
<dbReference type="CDD" id="cd08255">
    <property type="entry name" value="2-desacetyl-2-hydroxyethyl_bacteriochlorophyllide_like"/>
    <property type="match status" value="1"/>
</dbReference>
<evidence type="ECO:0000256" key="2">
    <source>
        <dbReference type="ARBA" id="ARBA00008072"/>
    </source>
</evidence>
<sequence>MHAQVLRLYGPRKLQWDVQPRVELQPGQVRFTTKLSAISVASELSLIENHDSNASPRAVGYQTLGCVTEISEGVPIPPGTRIVTTLGHVSEGVVTYERCVVVPDDVPDRVALAAILGEETHKGIRKIMPQTHDRILVAGAGLLGLLTIFNLTRRGAADVTAIEPDAERRQLAEQFGVVVVAPGELGNQEFDAGFECSASPDGFVELLSSLRPHGRACVLSDGNWGSLVLPRAFHDRELLVVASSDGEDYRTYAEWLWQHPEPLLTRVFESSVAPADLVNTFDRLRVLPRPVSVVVDWT</sequence>
<evidence type="ECO:0000256" key="1">
    <source>
        <dbReference type="ARBA" id="ARBA00001947"/>
    </source>
</evidence>
<gene>
    <name evidence="6" type="ordered locus">Deipe_3845</name>
</gene>
<geneLocation type="plasmid" evidence="6 7">
    <name>pDEIPE01</name>
</geneLocation>
<dbReference type="GO" id="GO:0016491">
    <property type="term" value="F:oxidoreductase activity"/>
    <property type="evidence" value="ECO:0007669"/>
    <property type="project" value="UniProtKB-KW"/>
</dbReference>
<keyword evidence="3" id="KW-0479">Metal-binding</keyword>
<keyword evidence="7" id="KW-1185">Reference proteome</keyword>
<comment type="cofactor">
    <cofactor evidence="1">
        <name>Zn(2+)</name>
        <dbReference type="ChEBI" id="CHEBI:29105"/>
    </cofactor>
</comment>
<dbReference type="InterPro" id="IPR036291">
    <property type="entry name" value="NAD(P)-bd_dom_sf"/>
</dbReference>
<dbReference type="SUPFAM" id="SSF50129">
    <property type="entry name" value="GroES-like"/>
    <property type="match status" value="1"/>
</dbReference>
<dbReference type="EMBL" id="CP003383">
    <property type="protein sequence ID" value="AFZ69265.1"/>
    <property type="molecule type" value="Genomic_DNA"/>
</dbReference>